<dbReference type="PANTHER" id="PTHR32060">
    <property type="entry name" value="TAIL-SPECIFIC PROTEASE"/>
    <property type="match status" value="1"/>
</dbReference>
<dbReference type="Gene3D" id="2.30.42.10">
    <property type="match status" value="1"/>
</dbReference>
<evidence type="ECO:0000259" key="1">
    <source>
        <dbReference type="PROSITE" id="PS50106"/>
    </source>
</evidence>
<organism evidence="2 3">
    <name type="scientific">Flavobacterium fluvii</name>
    <dbReference type="NCBI Taxonomy" id="468056"/>
    <lineage>
        <taxon>Bacteria</taxon>
        <taxon>Pseudomonadati</taxon>
        <taxon>Bacteroidota</taxon>
        <taxon>Flavobacteriia</taxon>
        <taxon>Flavobacteriales</taxon>
        <taxon>Flavobacteriaceae</taxon>
        <taxon>Flavobacterium</taxon>
    </lineage>
</organism>
<dbReference type="STRING" id="468056.SAMN05443549_103324"/>
<evidence type="ECO:0000313" key="2">
    <source>
        <dbReference type="EMBL" id="SHG34224.1"/>
    </source>
</evidence>
<dbReference type="GO" id="GO:0004175">
    <property type="term" value="F:endopeptidase activity"/>
    <property type="evidence" value="ECO:0007669"/>
    <property type="project" value="TreeGrafter"/>
</dbReference>
<keyword evidence="3" id="KW-1185">Reference proteome</keyword>
<dbReference type="InterPro" id="IPR005151">
    <property type="entry name" value="Tail-specific_protease"/>
</dbReference>
<dbReference type="SMART" id="SM00245">
    <property type="entry name" value="TSPc"/>
    <property type="match status" value="1"/>
</dbReference>
<dbReference type="AlphaFoldDB" id="A0A1M5J0W5"/>
<dbReference type="InterPro" id="IPR001478">
    <property type="entry name" value="PDZ"/>
</dbReference>
<dbReference type="InterPro" id="IPR036034">
    <property type="entry name" value="PDZ_sf"/>
</dbReference>
<dbReference type="InterPro" id="IPR041613">
    <property type="entry name" value="Pept_S41_N"/>
</dbReference>
<dbReference type="Pfam" id="PF03572">
    <property type="entry name" value="Peptidase_S41"/>
    <property type="match status" value="1"/>
</dbReference>
<evidence type="ECO:0000313" key="3">
    <source>
        <dbReference type="Proteomes" id="UP000184516"/>
    </source>
</evidence>
<keyword evidence="2" id="KW-0378">Hydrolase</keyword>
<dbReference type="InterPro" id="IPR029045">
    <property type="entry name" value="ClpP/crotonase-like_dom_sf"/>
</dbReference>
<dbReference type="SUPFAM" id="SSF52096">
    <property type="entry name" value="ClpP/crotonase"/>
    <property type="match status" value="1"/>
</dbReference>
<dbReference type="Gene3D" id="3.30.750.170">
    <property type="match status" value="1"/>
</dbReference>
<sequence>MTKLTYFRHKVLKIKLKLVILRLIHQNLNMKTKFKLIILFFLTVFAFQSCQDNDDVSAPLNLEVNDFIWKGLNLYYLWQADVPNLSDNKFATQTQLNNFLSGYPKPENLFESLLYKPESLYPAAGQAVDRFSWIVDDYLELEGQLQGTTNNNGVEFGLSYKSSGSSEIIGWVRYIIPNSNASTKNIKRGDVFYGVNGTQLTVSNYQALLFGSNNDYTLNMADINGGAFTPNGKTVALTKTILDENPILVNKVIVSGSHKIGYLMYNAFYGNYDTQLNDAFGSLKSQGITDLVLDLRYNGGGSIQTATRLASMITGQFKGQVFSKEQWNAKIESYFAANDPESLKNLFTDKMGTTAINSVGMTKVYILTSASTASASELVINGLKPYITVVQIGDLTTGKNVGSVTLYDSPTFGKENRNPSHRYAMQPLVLKIVNGAGFGDYQSGLVPTFALKETLSTLDVLGSTTEPLLNLAIGKITGTARTKQSTPGIQFEYFKDSKSINGLRNQMYLDKAPEGLLKALE</sequence>
<protein>
    <submittedName>
        <fullName evidence="2">C-terminal processing protease CtpA/Prc, contains a PDZ domain</fullName>
    </submittedName>
</protein>
<reference evidence="3" key="1">
    <citation type="submission" date="2016-11" db="EMBL/GenBank/DDBJ databases">
        <authorList>
            <person name="Varghese N."/>
            <person name="Submissions S."/>
        </authorList>
    </citation>
    <scope>NUCLEOTIDE SEQUENCE [LARGE SCALE GENOMIC DNA]</scope>
    <source>
        <strain evidence="3">DSM 19978</strain>
    </source>
</reference>
<proteinExistence type="predicted"/>
<keyword evidence="2" id="KW-0645">Protease</keyword>
<dbReference type="GO" id="GO:0030288">
    <property type="term" value="C:outer membrane-bounded periplasmic space"/>
    <property type="evidence" value="ECO:0007669"/>
    <property type="project" value="TreeGrafter"/>
</dbReference>
<dbReference type="PROSITE" id="PS50106">
    <property type="entry name" value="PDZ"/>
    <property type="match status" value="1"/>
</dbReference>
<dbReference type="GO" id="GO:0006508">
    <property type="term" value="P:proteolysis"/>
    <property type="evidence" value="ECO:0007669"/>
    <property type="project" value="UniProtKB-KW"/>
</dbReference>
<dbReference type="Gene3D" id="3.90.226.10">
    <property type="entry name" value="2-enoyl-CoA Hydratase, Chain A, domain 1"/>
    <property type="match status" value="1"/>
</dbReference>
<gene>
    <name evidence="2" type="ORF">SAMN05443549_103324</name>
</gene>
<name>A0A1M5J0W5_9FLAO</name>
<feature type="domain" description="PDZ" evidence="1">
    <location>
        <begin position="138"/>
        <end position="224"/>
    </location>
</feature>
<dbReference type="GO" id="GO:0007165">
    <property type="term" value="P:signal transduction"/>
    <property type="evidence" value="ECO:0007669"/>
    <property type="project" value="TreeGrafter"/>
</dbReference>
<accession>A0A1M5J0W5</accession>
<dbReference type="EMBL" id="FQWB01000003">
    <property type="protein sequence ID" value="SHG34224.1"/>
    <property type="molecule type" value="Genomic_DNA"/>
</dbReference>
<dbReference type="Proteomes" id="UP000184516">
    <property type="component" value="Unassembled WGS sequence"/>
</dbReference>
<dbReference type="CDD" id="cd07561">
    <property type="entry name" value="Peptidase_S41_CPP_like"/>
    <property type="match status" value="1"/>
</dbReference>
<dbReference type="PANTHER" id="PTHR32060:SF30">
    <property type="entry name" value="CARBOXY-TERMINAL PROCESSING PROTEASE CTPA"/>
    <property type="match status" value="1"/>
</dbReference>
<dbReference type="Pfam" id="PF18294">
    <property type="entry name" value="Pept_S41_N"/>
    <property type="match status" value="1"/>
</dbReference>
<dbReference type="GO" id="GO:0008236">
    <property type="term" value="F:serine-type peptidase activity"/>
    <property type="evidence" value="ECO:0007669"/>
    <property type="project" value="InterPro"/>
</dbReference>